<feature type="compositionally biased region" description="Basic and acidic residues" evidence="15">
    <location>
        <begin position="269"/>
        <end position="296"/>
    </location>
</feature>
<dbReference type="InterPro" id="IPR011011">
    <property type="entry name" value="Znf_FYVE_PHD"/>
</dbReference>
<keyword evidence="3" id="KW-0479">Metal-binding</keyword>
<feature type="coiled-coil region" evidence="14">
    <location>
        <begin position="612"/>
        <end position="643"/>
    </location>
</feature>
<dbReference type="GO" id="GO:0008623">
    <property type="term" value="C:CHRAC"/>
    <property type="evidence" value="ECO:0007669"/>
    <property type="project" value="TreeGrafter"/>
</dbReference>
<keyword evidence="4 12" id="KW-0863">Zinc-finger</keyword>
<feature type="compositionally biased region" description="Acidic residues" evidence="15">
    <location>
        <begin position="1193"/>
        <end position="1239"/>
    </location>
</feature>
<dbReference type="InterPro" id="IPR001965">
    <property type="entry name" value="Znf_PHD"/>
</dbReference>
<feature type="compositionally biased region" description="Basic residues" evidence="15">
    <location>
        <begin position="1269"/>
        <end position="1278"/>
    </location>
</feature>
<keyword evidence="6" id="KW-0805">Transcription regulation</keyword>
<dbReference type="InterPro" id="IPR028941">
    <property type="entry name" value="WHIM2_dom"/>
</dbReference>
<feature type="compositionally biased region" description="Low complexity" evidence="15">
    <location>
        <begin position="1279"/>
        <end position="1299"/>
    </location>
</feature>
<dbReference type="PROSITE" id="PS50827">
    <property type="entry name" value="DDT"/>
    <property type="match status" value="1"/>
</dbReference>
<feature type="domain" description="PHD-type" evidence="16">
    <location>
        <begin position="1127"/>
        <end position="1177"/>
    </location>
</feature>
<evidence type="ECO:0000256" key="12">
    <source>
        <dbReference type="PROSITE-ProRule" id="PRU00146"/>
    </source>
</evidence>
<evidence type="ECO:0000256" key="14">
    <source>
        <dbReference type="SAM" id="Coils"/>
    </source>
</evidence>
<dbReference type="InterPro" id="IPR013083">
    <property type="entry name" value="Znf_RING/FYVE/PHD"/>
</dbReference>
<dbReference type="InterPro" id="IPR019787">
    <property type="entry name" value="Znf_PHD-finger"/>
</dbReference>
<accession>A0A182XE94</accession>
<dbReference type="PROSITE" id="PS51136">
    <property type="entry name" value="WAC"/>
    <property type="match status" value="1"/>
</dbReference>
<dbReference type="PANTHER" id="PTHR46510:SF1">
    <property type="entry name" value="BROMODOMAIN ADJACENT TO ZINC FINGER DOMAIN PROTEIN 1A"/>
    <property type="match status" value="1"/>
</dbReference>
<evidence type="ECO:0000256" key="15">
    <source>
        <dbReference type="SAM" id="MobiDB-lite"/>
    </source>
</evidence>
<dbReference type="GO" id="GO:0045740">
    <property type="term" value="P:positive regulation of DNA replication"/>
    <property type="evidence" value="ECO:0007669"/>
    <property type="project" value="TreeGrafter"/>
</dbReference>
<dbReference type="GO" id="GO:0003677">
    <property type="term" value="F:DNA binding"/>
    <property type="evidence" value="ECO:0007669"/>
    <property type="project" value="TreeGrafter"/>
</dbReference>
<dbReference type="STRING" id="34691.A0A182XE94"/>
<keyword evidence="20" id="KW-1185">Reference proteome</keyword>
<dbReference type="VEuPathDB" id="VectorBase:AQUA008147"/>
<evidence type="ECO:0000256" key="10">
    <source>
        <dbReference type="ARBA" id="ARBA00023242"/>
    </source>
</evidence>
<evidence type="ECO:0000256" key="8">
    <source>
        <dbReference type="ARBA" id="ARBA00023117"/>
    </source>
</evidence>
<evidence type="ECO:0000256" key="4">
    <source>
        <dbReference type="ARBA" id="ARBA00022771"/>
    </source>
</evidence>
<proteinExistence type="predicted"/>
<dbReference type="GO" id="GO:0000228">
    <property type="term" value="C:nuclear chromosome"/>
    <property type="evidence" value="ECO:0007669"/>
    <property type="project" value="TreeGrafter"/>
</dbReference>
<feature type="compositionally biased region" description="Basic and acidic residues" evidence="15">
    <location>
        <begin position="316"/>
        <end position="340"/>
    </location>
</feature>
<reference evidence="19" key="1">
    <citation type="submission" date="2020-05" db="UniProtKB">
        <authorList>
            <consortium name="EnsemblMetazoa"/>
        </authorList>
    </citation>
    <scope>IDENTIFICATION</scope>
    <source>
        <strain evidence="19">SANGQUA</strain>
    </source>
</reference>
<evidence type="ECO:0000313" key="20">
    <source>
        <dbReference type="Proteomes" id="UP000076407"/>
    </source>
</evidence>
<evidence type="ECO:0000256" key="9">
    <source>
        <dbReference type="ARBA" id="ARBA00023163"/>
    </source>
</evidence>
<keyword evidence="8" id="KW-0103">Bromodomain</keyword>
<evidence type="ECO:0000259" key="18">
    <source>
        <dbReference type="PROSITE" id="PS51136"/>
    </source>
</evidence>
<dbReference type="GO" id="GO:0031445">
    <property type="term" value="P:regulation of heterochromatin formation"/>
    <property type="evidence" value="ECO:0007669"/>
    <property type="project" value="TreeGrafter"/>
</dbReference>
<feature type="compositionally biased region" description="Acidic residues" evidence="15">
    <location>
        <begin position="1250"/>
        <end position="1259"/>
    </location>
</feature>
<dbReference type="SMART" id="SM00249">
    <property type="entry name" value="PHD"/>
    <property type="match status" value="1"/>
</dbReference>
<dbReference type="EnsemblMetazoa" id="AQUA008147-RA">
    <property type="protein sequence ID" value="AQUA008147-PA"/>
    <property type="gene ID" value="AQUA008147"/>
</dbReference>
<feature type="compositionally biased region" description="Basic and acidic residues" evidence="15">
    <location>
        <begin position="1324"/>
        <end position="1336"/>
    </location>
</feature>
<evidence type="ECO:0000256" key="11">
    <source>
        <dbReference type="ARBA" id="ARBA00068253"/>
    </source>
</evidence>
<protein>
    <recommendedName>
        <fullName evidence="11">Bromodomain adjacent to zinc finger domain protein 1A</fullName>
    </recommendedName>
</protein>
<dbReference type="FunFam" id="3.30.40.10:FF:000300">
    <property type="entry name" value="Bromodomain adjacent to zinc finger domain protein 1A"/>
    <property type="match status" value="1"/>
</dbReference>
<dbReference type="SUPFAM" id="SSF57903">
    <property type="entry name" value="FYVE/PHD zinc finger"/>
    <property type="match status" value="1"/>
</dbReference>
<feature type="compositionally biased region" description="Polar residues" evidence="15">
    <location>
        <begin position="298"/>
        <end position="311"/>
    </location>
</feature>
<dbReference type="GO" id="GO:0006338">
    <property type="term" value="P:chromatin remodeling"/>
    <property type="evidence" value="ECO:0007669"/>
    <property type="project" value="InterPro"/>
</dbReference>
<keyword evidence="10 13" id="KW-0539">Nucleus</keyword>
<keyword evidence="5" id="KW-0862">Zinc</keyword>
<dbReference type="InterPro" id="IPR013136">
    <property type="entry name" value="WSTF_Acf1_Cbp146"/>
</dbReference>
<dbReference type="InterPro" id="IPR018501">
    <property type="entry name" value="DDT_dom"/>
</dbReference>
<name>A0A182XE94_ANOQN</name>
<dbReference type="Proteomes" id="UP000076407">
    <property type="component" value="Unassembled WGS sequence"/>
</dbReference>
<dbReference type="Pfam" id="PF02791">
    <property type="entry name" value="DDT"/>
    <property type="match status" value="1"/>
</dbReference>
<dbReference type="GO" id="GO:0006355">
    <property type="term" value="P:regulation of DNA-templated transcription"/>
    <property type="evidence" value="ECO:0007669"/>
    <property type="project" value="TreeGrafter"/>
</dbReference>
<keyword evidence="9" id="KW-0804">Transcription</keyword>
<evidence type="ECO:0000256" key="1">
    <source>
        <dbReference type="ARBA" id="ARBA00004123"/>
    </source>
</evidence>
<feature type="compositionally biased region" description="Low complexity" evidence="15">
    <location>
        <begin position="1345"/>
        <end position="1356"/>
    </location>
</feature>
<dbReference type="Pfam" id="PF00628">
    <property type="entry name" value="PHD"/>
    <property type="match status" value="1"/>
</dbReference>
<dbReference type="SMART" id="SM00571">
    <property type="entry name" value="DDT"/>
    <property type="match status" value="1"/>
</dbReference>
<evidence type="ECO:0000259" key="16">
    <source>
        <dbReference type="PROSITE" id="PS50016"/>
    </source>
</evidence>
<dbReference type="InterPro" id="IPR047171">
    <property type="entry name" value="BAZ1A"/>
</dbReference>
<evidence type="ECO:0000256" key="6">
    <source>
        <dbReference type="ARBA" id="ARBA00023015"/>
    </source>
</evidence>
<dbReference type="Gene3D" id="3.30.40.10">
    <property type="entry name" value="Zinc/RING finger domain, C3HC4 (zinc finger)"/>
    <property type="match status" value="1"/>
</dbReference>
<feature type="region of interest" description="Disordered" evidence="15">
    <location>
        <begin position="266"/>
        <end position="340"/>
    </location>
</feature>
<keyword evidence="7 14" id="KW-0175">Coiled coil</keyword>
<dbReference type="GO" id="GO:0008270">
    <property type="term" value="F:zinc ion binding"/>
    <property type="evidence" value="ECO:0007669"/>
    <property type="project" value="UniProtKB-KW"/>
</dbReference>
<evidence type="ECO:0000256" key="5">
    <source>
        <dbReference type="ARBA" id="ARBA00022833"/>
    </source>
</evidence>
<keyword evidence="2" id="KW-0597">Phosphoprotein</keyword>
<feature type="domain" description="DDT" evidence="17">
    <location>
        <begin position="388"/>
        <end position="453"/>
    </location>
</feature>
<comment type="subcellular location">
    <subcellularLocation>
        <location evidence="1 13">Nucleus</location>
    </subcellularLocation>
</comment>
<dbReference type="Pfam" id="PF15613">
    <property type="entry name" value="WSD"/>
    <property type="match status" value="1"/>
</dbReference>
<dbReference type="Pfam" id="PF10537">
    <property type="entry name" value="WAC_Acf1_DNA_bd"/>
    <property type="match status" value="1"/>
</dbReference>
<evidence type="ECO:0000256" key="13">
    <source>
        <dbReference type="PROSITE-ProRule" id="PRU00475"/>
    </source>
</evidence>
<evidence type="ECO:0000256" key="7">
    <source>
        <dbReference type="ARBA" id="ARBA00023054"/>
    </source>
</evidence>
<organism evidence="19 20">
    <name type="scientific">Anopheles quadriannulatus</name>
    <name type="common">Mosquito</name>
    <dbReference type="NCBI Taxonomy" id="34691"/>
    <lineage>
        <taxon>Eukaryota</taxon>
        <taxon>Metazoa</taxon>
        <taxon>Ecdysozoa</taxon>
        <taxon>Arthropoda</taxon>
        <taxon>Hexapoda</taxon>
        <taxon>Insecta</taxon>
        <taxon>Pterygota</taxon>
        <taxon>Neoptera</taxon>
        <taxon>Endopterygota</taxon>
        <taxon>Diptera</taxon>
        <taxon>Nematocera</taxon>
        <taxon>Culicoidea</taxon>
        <taxon>Culicidae</taxon>
        <taxon>Anophelinae</taxon>
        <taxon>Anopheles</taxon>
    </lineage>
</organism>
<evidence type="ECO:0000259" key="17">
    <source>
        <dbReference type="PROSITE" id="PS50827"/>
    </source>
</evidence>
<evidence type="ECO:0000313" key="19">
    <source>
        <dbReference type="EnsemblMetazoa" id="AQUA008147-PA"/>
    </source>
</evidence>
<dbReference type="PANTHER" id="PTHR46510">
    <property type="entry name" value="BROMODOMAIN ADJACENT TO ZINC FINGER DOMAIN PROTEIN 1A"/>
    <property type="match status" value="1"/>
</dbReference>
<dbReference type="PROSITE" id="PS50016">
    <property type="entry name" value="ZF_PHD_2"/>
    <property type="match status" value="1"/>
</dbReference>
<evidence type="ECO:0000256" key="3">
    <source>
        <dbReference type="ARBA" id="ARBA00022723"/>
    </source>
</evidence>
<feature type="domain" description="WAC" evidence="18">
    <location>
        <begin position="22"/>
        <end position="134"/>
    </location>
</feature>
<evidence type="ECO:0000256" key="2">
    <source>
        <dbReference type="ARBA" id="ARBA00022553"/>
    </source>
</evidence>
<sequence length="1363" mass="152149">MPLLKRKPLQKVPDQERLKDGDEVFVCETTGELFSDYDDFFNRTMLLSSTVWSCAMTGRSNLTYADALESEKAAKRTLKSFPTALKGPILLIASRTKRTAIHELASDVHGYAKDVFFKGETVYTKATDSETVRKGKIVRVVLGELPSDHQNPSRLLYQIVGSDDETPASYTVRGDAVTRERNCLSREKCKLFLKQHVELGPDQVLCVKKASLEQFVTSKGCTDDKVFYGQTPDFGVSKKLLAKETTTSGKGDSKKKTVAAKAAAAAAGGEKKLKTKDGKPKGPKGKKEGGLKDAAGKKQQSMTKYMQQATPQELEALSKKKLDEKNARAEERERRNALAKERKMTERKLLLSYVAVALKQYDSTHEDQELMDQRVLPPTRPLQTQLGAEHFPSFMFILEFLHQFGDILSIEEKFPGGVTMELLERALLGRAVNGPLSDIFQVLLCTLFTALKESHSSEESNLPPETLRVVNWCQKHFAAKLTELPMDSTTVTELLRLHLVAYGQPNHFGDACFTLIRDHPQLMRTLTTHTVFQLPTAIVLQVLCALVHQLLQLDEVLERVEKVGEARAKFNSNRTAQRRLAKRTASLKQAAQDGMMREMASLMMVGDQPADSAEVEKGRARLQQKLQEELAQIEADASKQLTELQDHYEGLKLSYGLYEVYLGSDRAFRNYWKFESLPGLFVEHDGTFSGCCSERVTPHLPCLVACDPKLRKKYITDAILKCAGNSDGLLDGVLAGKQEQKDSDLCAQLLLRGIALQEKDEARKKNPFSLAKAGENASVAEDTADNKMEIDEPDNSVPPPAAPPTNRELLMCTGNPEDCTVHIASRQTAPGTTWSYYATADELDALIASLNERGLREKSLRKTLEQYRDGIVERLKKCPIKCLSHRQPSEAAPARAQHRRQCSALPVPPEAVTNETLEMMFRDQLLDMEGRIHAGCLGELKVNSIEKWRTAILNRSYDAQITGQLQWGVRRRKRLEEMYSYEKLDAEDSSSEDSGVEETEVADEIDLAKLRARDPGYADLDSAERSEYGTDGMALAETSDEIQRTVHSLACALLQVAQSIEPKFLRHPFGPKGRCKDRNTIATMQFHGQKRLLQWEGSLMRATSYSQLFLHYHILYDALCWSRSIERAVCMVCRRKGDANLTLLCDECNRACHMYCLKPKLKKVPEGDWFCTLCRPSDDAGIVTRKRTQIIEDLDLDSDNDSSAEATNESEDDDEEEEEEEEDEEENEDVAVMESEDSTTSESENRASDEATDTEEAFEEQPKIVLKTPRAKTNKKQKATAAAAAAAVADKQASRSARAAARKQEQESAARKSSRNSTAAKRARLSDGRESSEKKTPAVVERSSRSSTGRRSTRLSGRGGGET</sequence>
<feature type="region of interest" description="Disordered" evidence="15">
    <location>
        <begin position="1193"/>
        <end position="1363"/>
    </location>
</feature>